<dbReference type="RefSeq" id="WP_231332984.1">
    <property type="nucleotide sequence ID" value="NZ_CP059572.1"/>
</dbReference>
<keyword evidence="1" id="KW-0472">Membrane</keyword>
<evidence type="ECO:0000313" key="3">
    <source>
        <dbReference type="Proteomes" id="UP001049518"/>
    </source>
</evidence>
<keyword evidence="1" id="KW-0812">Transmembrane</keyword>
<evidence type="ECO:0000313" key="2">
    <source>
        <dbReference type="EMBL" id="QXJ19946.1"/>
    </source>
</evidence>
<name>A0ABX8QNJ1_9ACTN</name>
<sequence length="77" mass="7531">MDQSGIASGIDSLVRTTGGGVAGAVTASILAGRVIAGTGVPSLGAYELCFWIVAAGAAPAAVVALVHGLRHPHRRPG</sequence>
<reference evidence="2" key="1">
    <citation type="submission" date="2020-07" db="EMBL/GenBank/DDBJ databases">
        <authorList>
            <person name="Tarantini F.S."/>
            <person name="Hong K.W."/>
            <person name="Chan K.G."/>
        </authorList>
    </citation>
    <scope>NUCLEOTIDE SEQUENCE</scope>
    <source>
        <strain evidence="2">32-07</strain>
    </source>
</reference>
<keyword evidence="3" id="KW-1185">Reference proteome</keyword>
<gene>
    <name evidence="2" type="ORF">AGRA3207_000562</name>
</gene>
<accession>A0ABX8QNJ1</accession>
<dbReference type="Proteomes" id="UP001049518">
    <property type="component" value="Chromosome"/>
</dbReference>
<organism evidence="2 3">
    <name type="scientific">Actinomadura graeca</name>
    <dbReference type="NCBI Taxonomy" id="2750812"/>
    <lineage>
        <taxon>Bacteria</taxon>
        <taxon>Bacillati</taxon>
        <taxon>Actinomycetota</taxon>
        <taxon>Actinomycetes</taxon>
        <taxon>Streptosporangiales</taxon>
        <taxon>Thermomonosporaceae</taxon>
        <taxon>Actinomadura</taxon>
    </lineage>
</organism>
<dbReference type="EMBL" id="CP059572">
    <property type="protein sequence ID" value="QXJ19946.1"/>
    <property type="molecule type" value="Genomic_DNA"/>
</dbReference>
<feature type="transmembrane region" description="Helical" evidence="1">
    <location>
        <begin position="48"/>
        <end position="69"/>
    </location>
</feature>
<proteinExistence type="predicted"/>
<protein>
    <recommendedName>
        <fullName evidence="4">MFS transporter</fullName>
    </recommendedName>
</protein>
<evidence type="ECO:0000256" key="1">
    <source>
        <dbReference type="SAM" id="Phobius"/>
    </source>
</evidence>
<keyword evidence="1" id="KW-1133">Transmembrane helix</keyword>
<feature type="transmembrane region" description="Helical" evidence="1">
    <location>
        <begin position="12"/>
        <end position="36"/>
    </location>
</feature>
<evidence type="ECO:0008006" key="4">
    <source>
        <dbReference type="Google" id="ProtNLM"/>
    </source>
</evidence>